<evidence type="ECO:0000313" key="1">
    <source>
        <dbReference type="EMBL" id="BBH85294.1"/>
    </source>
</evidence>
<protein>
    <submittedName>
        <fullName evidence="1">Uncharacterized protein</fullName>
    </submittedName>
</protein>
<dbReference type="AlphaFoldDB" id="A0A455SJR1"/>
<name>A0A455SJR1_9CHLR</name>
<organism evidence="1">
    <name type="scientific">Thermosporothrix sp. COM3</name>
    <dbReference type="NCBI Taxonomy" id="2490863"/>
    <lineage>
        <taxon>Bacteria</taxon>
        <taxon>Bacillati</taxon>
        <taxon>Chloroflexota</taxon>
        <taxon>Ktedonobacteria</taxon>
        <taxon>Ktedonobacterales</taxon>
        <taxon>Thermosporotrichaceae</taxon>
        <taxon>Thermosporothrix</taxon>
    </lineage>
</organism>
<sequence>MVPVTVCSFASNKEVAGHDQAAVMMGRAKDKLGIGWHATEQPGPDSVIRITL</sequence>
<proteinExistence type="predicted"/>
<accession>A0A455SJR1</accession>
<reference evidence="1" key="1">
    <citation type="submission" date="2018-12" db="EMBL/GenBank/DDBJ databases">
        <title>Novel natural products biosynthetic potential of the class Ktedonobacteria.</title>
        <authorList>
            <person name="Zheng Y."/>
            <person name="Saitou A."/>
            <person name="Wang C.M."/>
            <person name="Toyoda A."/>
            <person name="Minakuchi Y."/>
            <person name="Sekiguchi Y."/>
            <person name="Ueda K."/>
            <person name="Takano H."/>
            <person name="Sakai Y."/>
            <person name="Yokota A."/>
            <person name="Yabe S."/>
        </authorList>
    </citation>
    <scope>NUCLEOTIDE SEQUENCE</scope>
    <source>
        <strain evidence="1">COM3</strain>
    </source>
</reference>
<dbReference type="EMBL" id="AP019376">
    <property type="protein sequence ID" value="BBH85294.1"/>
    <property type="molecule type" value="Genomic_DNA"/>
</dbReference>
<gene>
    <name evidence="1" type="ORF">KTC_00450</name>
</gene>